<dbReference type="RefSeq" id="WP_344436096.1">
    <property type="nucleotide sequence ID" value="NZ_BAAASL010000011.1"/>
</dbReference>
<gene>
    <name evidence="2" type="ORF">GCM10010315_33290</name>
</gene>
<evidence type="ECO:0000256" key="1">
    <source>
        <dbReference type="SAM" id="MobiDB-lite"/>
    </source>
</evidence>
<evidence type="ECO:0008006" key="4">
    <source>
        <dbReference type="Google" id="ProtNLM"/>
    </source>
</evidence>
<protein>
    <recommendedName>
        <fullName evidence="4">Transcriptional regulator</fullName>
    </recommendedName>
</protein>
<evidence type="ECO:0000313" key="3">
    <source>
        <dbReference type="Proteomes" id="UP001500886"/>
    </source>
</evidence>
<feature type="compositionally biased region" description="Pro residues" evidence="1">
    <location>
        <begin position="439"/>
        <end position="454"/>
    </location>
</feature>
<name>A0ABN3TS87_9ACTN</name>
<feature type="region of interest" description="Disordered" evidence="1">
    <location>
        <begin position="406"/>
        <end position="491"/>
    </location>
</feature>
<dbReference type="Proteomes" id="UP001500886">
    <property type="component" value="Unassembled WGS sequence"/>
</dbReference>
<comment type="caution">
    <text evidence="2">The sequence shown here is derived from an EMBL/GenBank/DDBJ whole genome shotgun (WGS) entry which is preliminary data.</text>
</comment>
<dbReference type="EMBL" id="BAAASL010000011">
    <property type="protein sequence ID" value="GAA2718233.1"/>
    <property type="molecule type" value="Genomic_DNA"/>
</dbReference>
<keyword evidence="3" id="KW-1185">Reference proteome</keyword>
<reference evidence="2 3" key="1">
    <citation type="journal article" date="2019" name="Int. J. Syst. Evol. Microbiol.">
        <title>The Global Catalogue of Microorganisms (GCM) 10K type strain sequencing project: providing services to taxonomists for standard genome sequencing and annotation.</title>
        <authorList>
            <consortium name="The Broad Institute Genomics Platform"/>
            <consortium name="The Broad Institute Genome Sequencing Center for Infectious Disease"/>
            <person name="Wu L."/>
            <person name="Ma J."/>
        </authorList>
    </citation>
    <scope>NUCLEOTIDE SEQUENCE [LARGE SCALE GENOMIC DNA]</scope>
    <source>
        <strain evidence="2 3">JCM 4542</strain>
    </source>
</reference>
<proteinExistence type="predicted"/>
<organism evidence="2 3">
    <name type="scientific">Streptomyces luteosporeus</name>
    <dbReference type="NCBI Taxonomy" id="173856"/>
    <lineage>
        <taxon>Bacteria</taxon>
        <taxon>Bacillati</taxon>
        <taxon>Actinomycetota</taxon>
        <taxon>Actinomycetes</taxon>
        <taxon>Kitasatosporales</taxon>
        <taxon>Streptomycetaceae</taxon>
        <taxon>Streptomyces</taxon>
    </lineage>
</organism>
<accession>A0ABN3TS87</accession>
<evidence type="ECO:0000313" key="2">
    <source>
        <dbReference type="EMBL" id="GAA2718233.1"/>
    </source>
</evidence>
<sequence length="511" mass="55879">MPAPTPDEQGPGGALLRLRDAVQALHAQAGHPSYRAIAKNFEVDDLKRIATASHNTVGDVLTCKRLTRRETLQLVVRQLHKDSADPRPFASVWPAYEELWLAADKERRHRTLPGPVQHFLTALQDEVLARLGDDTGALAARAGLSEDDLKTLSDGTRLPEPREVEALLALPDDDRQPLAPAVRRHLMVAYYDMLRACAPDRYADAMVREECEAQREYRRIVEQALHGDEQRRQQDAIRHAAQLDGLLTALHDAQTHAADQAAAASNRLGAAVRRTERLERQLRRERWLKDTARAHVRALQGLVGLLREHTRPAAGREQYVRVLEDRLAAAERAAGQARKAAADATSLLLDMRSERDASERKLAEQAALQEAATTVASAAEQLAAPVVPVLPPSAWDGTWDGTFDPSVLDLPTASSPDHGGHSWYHVPPTGHPGYEPYATAPPGPLQAPAAPPAPGDLSALDTSLTRHYGLSPLSGALDAPPVTAEPPPKGLLRRLQAVFRSRGGRHARRRP</sequence>